<dbReference type="PANTHER" id="PTHR43495:SF2">
    <property type="entry name" value="D-SERINE_D-ALANINE_GLYCINE TRANSPORTER"/>
    <property type="match status" value="1"/>
</dbReference>
<evidence type="ECO:0000259" key="9">
    <source>
        <dbReference type="Pfam" id="PF00324"/>
    </source>
</evidence>
<evidence type="ECO:0000256" key="5">
    <source>
        <dbReference type="ARBA" id="ARBA00022970"/>
    </source>
</evidence>
<evidence type="ECO:0000256" key="7">
    <source>
        <dbReference type="ARBA" id="ARBA00023136"/>
    </source>
</evidence>
<keyword evidence="7 8" id="KW-0472">Membrane</keyword>
<dbReference type="InterPro" id="IPR004841">
    <property type="entry name" value="AA-permease/SLC12A_dom"/>
</dbReference>
<evidence type="ECO:0000256" key="4">
    <source>
        <dbReference type="ARBA" id="ARBA00022692"/>
    </source>
</evidence>
<proteinExistence type="predicted"/>
<evidence type="ECO:0000313" key="11">
    <source>
        <dbReference type="Proteomes" id="UP000251721"/>
    </source>
</evidence>
<evidence type="ECO:0000256" key="3">
    <source>
        <dbReference type="ARBA" id="ARBA00022475"/>
    </source>
</evidence>
<comment type="subcellular location">
    <subcellularLocation>
        <location evidence="1">Cell membrane</location>
        <topology evidence="1">Multi-pass membrane protein</topology>
    </subcellularLocation>
</comment>
<protein>
    <submittedName>
        <fullName evidence="10">Proline-specific permease</fullName>
    </submittedName>
</protein>
<dbReference type="GO" id="GO:0055085">
    <property type="term" value="P:transmembrane transport"/>
    <property type="evidence" value="ECO:0007669"/>
    <property type="project" value="InterPro"/>
</dbReference>
<dbReference type="AlphaFoldDB" id="A0A2X3FX28"/>
<evidence type="ECO:0000256" key="8">
    <source>
        <dbReference type="SAM" id="Phobius"/>
    </source>
</evidence>
<evidence type="ECO:0000313" key="10">
    <source>
        <dbReference type="EMBL" id="SQC60058.1"/>
    </source>
</evidence>
<keyword evidence="2" id="KW-0813">Transport</keyword>
<sequence>MSLQMVMFAYGGIEIIGITAGEAKDPEKSIPRAINSVPMRILVFYVGTLFVIMSIYPWNQVGNRRQPLRPDLPASGHYLRGQYS</sequence>
<gene>
    <name evidence="10" type="primary">proY_3</name>
    <name evidence="10" type="ORF">NCTC13465_06353</name>
</gene>
<keyword evidence="4 8" id="KW-0812">Transmembrane</keyword>
<dbReference type="GO" id="GO:0005886">
    <property type="term" value="C:plasma membrane"/>
    <property type="evidence" value="ECO:0007669"/>
    <property type="project" value="UniProtKB-SubCell"/>
</dbReference>
<name>A0A2X3FX28_KLEPN</name>
<dbReference type="PANTHER" id="PTHR43495">
    <property type="entry name" value="GABA PERMEASE"/>
    <property type="match status" value="1"/>
</dbReference>
<accession>A0A2X3FX28</accession>
<evidence type="ECO:0000256" key="2">
    <source>
        <dbReference type="ARBA" id="ARBA00022448"/>
    </source>
</evidence>
<feature type="transmembrane region" description="Helical" evidence="8">
    <location>
        <begin position="41"/>
        <end position="59"/>
    </location>
</feature>
<evidence type="ECO:0000256" key="1">
    <source>
        <dbReference type="ARBA" id="ARBA00004651"/>
    </source>
</evidence>
<keyword evidence="6 8" id="KW-1133">Transmembrane helix</keyword>
<dbReference type="Proteomes" id="UP000251721">
    <property type="component" value="Unassembled WGS sequence"/>
</dbReference>
<reference evidence="10 11" key="1">
    <citation type="submission" date="2018-06" db="EMBL/GenBank/DDBJ databases">
        <authorList>
            <consortium name="Pathogen Informatics"/>
            <person name="Doyle S."/>
        </authorList>
    </citation>
    <scope>NUCLEOTIDE SEQUENCE [LARGE SCALE GENOMIC DNA]</scope>
    <source>
        <strain evidence="10 11">NCTC13465</strain>
    </source>
</reference>
<feature type="domain" description="Amino acid permease/ SLC12A" evidence="9">
    <location>
        <begin position="3"/>
        <end position="65"/>
    </location>
</feature>
<keyword evidence="5" id="KW-0029">Amino-acid transport</keyword>
<dbReference type="EMBL" id="UAWQ01000020">
    <property type="protein sequence ID" value="SQC60058.1"/>
    <property type="molecule type" value="Genomic_DNA"/>
</dbReference>
<evidence type="ECO:0000256" key="6">
    <source>
        <dbReference type="ARBA" id="ARBA00022989"/>
    </source>
</evidence>
<dbReference type="Gene3D" id="1.20.1740.10">
    <property type="entry name" value="Amino acid/polyamine transporter I"/>
    <property type="match status" value="1"/>
</dbReference>
<dbReference type="GO" id="GO:0006865">
    <property type="term" value="P:amino acid transport"/>
    <property type="evidence" value="ECO:0007669"/>
    <property type="project" value="UniProtKB-KW"/>
</dbReference>
<dbReference type="Pfam" id="PF00324">
    <property type="entry name" value="AA_permease"/>
    <property type="match status" value="1"/>
</dbReference>
<organism evidence="10 11">
    <name type="scientific">Klebsiella pneumoniae</name>
    <dbReference type="NCBI Taxonomy" id="573"/>
    <lineage>
        <taxon>Bacteria</taxon>
        <taxon>Pseudomonadati</taxon>
        <taxon>Pseudomonadota</taxon>
        <taxon>Gammaproteobacteria</taxon>
        <taxon>Enterobacterales</taxon>
        <taxon>Enterobacteriaceae</taxon>
        <taxon>Klebsiella/Raoultella group</taxon>
        <taxon>Klebsiella</taxon>
        <taxon>Klebsiella pneumoniae complex</taxon>
    </lineage>
</organism>
<keyword evidence="3" id="KW-1003">Cell membrane</keyword>